<reference evidence="2 3" key="1">
    <citation type="journal article" date="2019" name="Commun. Biol.">
        <title>The bagworm genome reveals a unique fibroin gene that provides high tensile strength.</title>
        <authorList>
            <person name="Kono N."/>
            <person name="Nakamura H."/>
            <person name="Ohtoshi R."/>
            <person name="Tomita M."/>
            <person name="Numata K."/>
            <person name="Arakawa K."/>
        </authorList>
    </citation>
    <scope>NUCLEOTIDE SEQUENCE [LARGE SCALE GENOMIC DNA]</scope>
</reference>
<evidence type="ECO:0000313" key="2">
    <source>
        <dbReference type="EMBL" id="GBP18834.1"/>
    </source>
</evidence>
<evidence type="ECO:0000256" key="1">
    <source>
        <dbReference type="SAM" id="MobiDB-lite"/>
    </source>
</evidence>
<evidence type="ECO:0000313" key="3">
    <source>
        <dbReference type="Proteomes" id="UP000299102"/>
    </source>
</evidence>
<organism evidence="2 3">
    <name type="scientific">Eumeta variegata</name>
    <name type="common">Bagworm moth</name>
    <name type="synonym">Eumeta japonica</name>
    <dbReference type="NCBI Taxonomy" id="151549"/>
    <lineage>
        <taxon>Eukaryota</taxon>
        <taxon>Metazoa</taxon>
        <taxon>Ecdysozoa</taxon>
        <taxon>Arthropoda</taxon>
        <taxon>Hexapoda</taxon>
        <taxon>Insecta</taxon>
        <taxon>Pterygota</taxon>
        <taxon>Neoptera</taxon>
        <taxon>Endopterygota</taxon>
        <taxon>Lepidoptera</taxon>
        <taxon>Glossata</taxon>
        <taxon>Ditrysia</taxon>
        <taxon>Tineoidea</taxon>
        <taxon>Psychidae</taxon>
        <taxon>Oiketicinae</taxon>
        <taxon>Eumeta</taxon>
    </lineage>
</organism>
<name>A0A4C1TY98_EUMVA</name>
<gene>
    <name evidence="2" type="ORF">EVAR_93262_1</name>
</gene>
<feature type="region of interest" description="Disordered" evidence="1">
    <location>
        <begin position="1"/>
        <end position="21"/>
    </location>
</feature>
<dbReference type="Proteomes" id="UP000299102">
    <property type="component" value="Unassembled WGS sequence"/>
</dbReference>
<sequence length="103" mass="11586">MGHGLRGATIGQHHPSAKKSLYDGGRWCAEFKRGRTFTKDGARSGRPTTMVTKVMVKNSKIALEFHLILKKSIRALDPEYPYRCTKTNQAEHFQARASSEPLQ</sequence>
<comment type="caution">
    <text evidence="2">The sequence shown here is derived from an EMBL/GenBank/DDBJ whole genome shotgun (WGS) entry which is preliminary data.</text>
</comment>
<dbReference type="AlphaFoldDB" id="A0A4C1TY98"/>
<accession>A0A4C1TY98</accession>
<proteinExistence type="predicted"/>
<protein>
    <submittedName>
        <fullName evidence="2">Uncharacterized protein</fullName>
    </submittedName>
</protein>
<dbReference type="EMBL" id="BGZK01000101">
    <property type="protein sequence ID" value="GBP18834.1"/>
    <property type="molecule type" value="Genomic_DNA"/>
</dbReference>
<keyword evidence="3" id="KW-1185">Reference proteome</keyword>